<dbReference type="EMBL" id="QMEU01000015">
    <property type="protein sequence ID" value="RAU97444.1"/>
    <property type="molecule type" value="Genomic_DNA"/>
</dbReference>
<name>A0A329KN21_9MYCO</name>
<accession>A0A329KN21</accession>
<sequence length="61" mass="6392">MSCLVTLYCPIHEITPGPGTFDVDALAHGKVRFIASLCGSQPRPVRSSSASPSITSGAMSW</sequence>
<gene>
    <name evidence="2" type="ORF">DQP58_08150</name>
</gene>
<reference evidence="2 3" key="1">
    <citation type="submission" date="2018-06" db="EMBL/GenBank/DDBJ databases">
        <title>NTM in soil in Japan.</title>
        <authorList>
            <person name="Ohya K."/>
        </authorList>
    </citation>
    <scope>NUCLEOTIDE SEQUENCE [LARGE SCALE GENOMIC DNA]</scope>
    <source>
        <strain evidence="2 3">GF76</strain>
    </source>
</reference>
<comment type="caution">
    <text evidence="2">The sequence shown here is derived from an EMBL/GenBank/DDBJ whole genome shotgun (WGS) entry which is preliminary data.</text>
</comment>
<evidence type="ECO:0000256" key="1">
    <source>
        <dbReference type="SAM" id="MobiDB-lite"/>
    </source>
</evidence>
<evidence type="ECO:0000313" key="3">
    <source>
        <dbReference type="Proteomes" id="UP000250347"/>
    </source>
</evidence>
<protein>
    <submittedName>
        <fullName evidence="2">Uncharacterized protein</fullName>
    </submittedName>
</protein>
<dbReference type="AlphaFoldDB" id="A0A329KN21"/>
<evidence type="ECO:0000313" key="2">
    <source>
        <dbReference type="EMBL" id="RAU97444.1"/>
    </source>
</evidence>
<organism evidence="2 3">
    <name type="scientific">Mycobacterium colombiense</name>
    <dbReference type="NCBI Taxonomy" id="339268"/>
    <lineage>
        <taxon>Bacteria</taxon>
        <taxon>Bacillati</taxon>
        <taxon>Actinomycetota</taxon>
        <taxon>Actinomycetes</taxon>
        <taxon>Mycobacteriales</taxon>
        <taxon>Mycobacteriaceae</taxon>
        <taxon>Mycobacterium</taxon>
        <taxon>Mycobacterium avium complex (MAC)</taxon>
    </lineage>
</organism>
<feature type="region of interest" description="Disordered" evidence="1">
    <location>
        <begin position="41"/>
        <end position="61"/>
    </location>
</feature>
<proteinExistence type="predicted"/>
<dbReference type="Proteomes" id="UP000250347">
    <property type="component" value="Unassembled WGS sequence"/>
</dbReference>